<evidence type="ECO:0000259" key="11">
    <source>
        <dbReference type="Pfam" id="PF01694"/>
    </source>
</evidence>
<keyword evidence="5 10" id="KW-0812">Transmembrane</keyword>
<organism evidence="13 14">
    <name type="scientific">Enterobacter asburiae</name>
    <dbReference type="NCBI Taxonomy" id="61645"/>
    <lineage>
        <taxon>Bacteria</taxon>
        <taxon>Pseudomonadati</taxon>
        <taxon>Pseudomonadota</taxon>
        <taxon>Gammaproteobacteria</taxon>
        <taxon>Enterobacterales</taxon>
        <taxon>Enterobacteriaceae</taxon>
        <taxon>Enterobacter</taxon>
        <taxon>Enterobacter cloacae complex</taxon>
    </lineage>
</organism>
<dbReference type="RefSeq" id="WP_087823634.1">
    <property type="nucleotide sequence ID" value="NZ_CABMNW010000027.1"/>
</dbReference>
<accession>A0AAQ0EVQ0</accession>
<dbReference type="FunFam" id="1.20.1540.10:FF:000003">
    <property type="entry name" value="Rhomboid protease GlpG"/>
    <property type="match status" value="1"/>
</dbReference>
<keyword evidence="8 10" id="KW-1133">Transmembrane helix</keyword>
<evidence type="ECO:0000256" key="8">
    <source>
        <dbReference type="ARBA" id="ARBA00022989"/>
    </source>
</evidence>
<dbReference type="PANTHER" id="PTHR43066">
    <property type="entry name" value="RHOMBOID-RELATED PROTEIN"/>
    <property type="match status" value="1"/>
</dbReference>
<dbReference type="NCBIfam" id="NF008155">
    <property type="entry name" value="PRK10907.1"/>
    <property type="match status" value="1"/>
</dbReference>
<feature type="domain" description="Peptidase S54 rhomboid" evidence="11">
    <location>
        <begin position="134"/>
        <end position="267"/>
    </location>
</feature>
<evidence type="ECO:0000259" key="12">
    <source>
        <dbReference type="Pfam" id="PF12122"/>
    </source>
</evidence>
<feature type="transmembrane region" description="Helical" evidence="10">
    <location>
        <begin position="225"/>
        <end position="242"/>
    </location>
</feature>
<evidence type="ECO:0000256" key="3">
    <source>
        <dbReference type="ARBA" id="ARBA00022519"/>
    </source>
</evidence>
<keyword evidence="4 10" id="KW-0645">Protease</keyword>
<keyword evidence="7 10" id="KW-0720">Serine protease</keyword>
<dbReference type="SUPFAM" id="SSF144091">
    <property type="entry name" value="Rhomboid-like"/>
    <property type="match status" value="1"/>
</dbReference>
<evidence type="ECO:0000256" key="2">
    <source>
        <dbReference type="ARBA" id="ARBA00022475"/>
    </source>
</evidence>
<dbReference type="Pfam" id="PF12122">
    <property type="entry name" value="Rhomboid_N"/>
    <property type="match status" value="1"/>
</dbReference>
<evidence type="ECO:0000256" key="10">
    <source>
        <dbReference type="HAMAP-Rule" id="MF_01594"/>
    </source>
</evidence>
<dbReference type="InterPro" id="IPR023662">
    <property type="entry name" value="Rhomboid_protease_GlpG"/>
</dbReference>
<dbReference type="InterPro" id="IPR022764">
    <property type="entry name" value="Peptidase_S54_rhomboid_dom"/>
</dbReference>
<feature type="transmembrane region" description="Helical" evidence="10">
    <location>
        <begin position="172"/>
        <end position="190"/>
    </location>
</feature>
<keyword evidence="2 10" id="KW-1003">Cell membrane</keyword>
<dbReference type="GO" id="GO:0004252">
    <property type="term" value="F:serine-type endopeptidase activity"/>
    <property type="evidence" value="ECO:0007669"/>
    <property type="project" value="UniProtKB-UniRule"/>
</dbReference>
<evidence type="ECO:0000256" key="9">
    <source>
        <dbReference type="ARBA" id="ARBA00023136"/>
    </source>
</evidence>
<sequence>MLMITSFTNPRVAQAFVDYMATQGVILTIQQHTQTDVWLADESQAARVNEELARFLENPGDPRYLAASWQSGQTDSGLHYSRFPFLTTIRERAGPFTLLLMAACIIVFIIMNVVGDQSVMIALAWPYDPSLEFDVWRYFSHALMHFSVMHILFNLLWWWYLGGAVEKRLGSGKLIVITLISALLSGYVQHKFSGPWFGGLSGVVYALMGYVWLRGERDPESGIYLQRGLITFALIWLIAGWFDLFGMSIANGAHVAGLAVGLAMAFADTLHARKRT</sequence>
<evidence type="ECO:0000256" key="7">
    <source>
        <dbReference type="ARBA" id="ARBA00022825"/>
    </source>
</evidence>
<evidence type="ECO:0000313" key="13">
    <source>
        <dbReference type="EMBL" id="QYD26592.1"/>
    </source>
</evidence>
<feature type="transmembrane region" description="Helical" evidence="10">
    <location>
        <begin position="248"/>
        <end position="267"/>
    </location>
</feature>
<feature type="transmembrane region" description="Helical" evidence="10">
    <location>
        <begin position="135"/>
        <end position="160"/>
    </location>
</feature>
<comment type="catalytic activity">
    <reaction evidence="10">
        <text>Cleaves type-1 transmembrane domains using a catalytic dyad composed of serine and histidine that are contributed by different transmembrane domains.</text>
        <dbReference type="EC" id="3.4.21.105"/>
    </reaction>
</comment>
<evidence type="ECO:0000256" key="6">
    <source>
        <dbReference type="ARBA" id="ARBA00022801"/>
    </source>
</evidence>
<proteinExistence type="inferred from homology"/>
<feature type="transmembrane region" description="Helical" evidence="10">
    <location>
        <begin position="96"/>
        <end position="115"/>
    </location>
</feature>
<comment type="similarity">
    <text evidence="10">Belongs to the peptidase S54 family.</text>
</comment>
<dbReference type="Gene3D" id="1.20.1540.10">
    <property type="entry name" value="Rhomboid-like"/>
    <property type="match status" value="1"/>
</dbReference>
<feature type="domain" description="Peptidase S54 GlpG peptidase N-terminal" evidence="12">
    <location>
        <begin position="1"/>
        <end position="82"/>
    </location>
</feature>
<evidence type="ECO:0000256" key="4">
    <source>
        <dbReference type="ARBA" id="ARBA00022670"/>
    </source>
</evidence>
<dbReference type="GO" id="GO:0005886">
    <property type="term" value="C:plasma membrane"/>
    <property type="evidence" value="ECO:0007669"/>
    <property type="project" value="UniProtKB-SubCell"/>
</dbReference>
<evidence type="ECO:0000313" key="14">
    <source>
        <dbReference type="Proteomes" id="UP000826990"/>
    </source>
</evidence>
<dbReference type="InterPro" id="IPR038236">
    <property type="entry name" value="GlpG_N_sf"/>
</dbReference>
<evidence type="ECO:0000256" key="1">
    <source>
        <dbReference type="ARBA" id="ARBA00004141"/>
    </source>
</evidence>
<keyword evidence="9 10" id="KW-0472">Membrane</keyword>
<dbReference type="NCBIfam" id="TIGR04239">
    <property type="entry name" value="rhombo_GlpG"/>
    <property type="match status" value="1"/>
</dbReference>
<dbReference type="PANTHER" id="PTHR43066:SF26">
    <property type="entry name" value="RHOMBOID PROTEASE GLPG"/>
    <property type="match status" value="1"/>
</dbReference>
<feature type="active site" description="Nucleophile" evidence="10">
    <location>
        <position position="201"/>
    </location>
</feature>
<gene>
    <name evidence="10 13" type="primary">glpG</name>
    <name evidence="13" type="ORF">KZX48_21800</name>
</gene>
<evidence type="ECO:0000256" key="5">
    <source>
        <dbReference type="ARBA" id="ARBA00022692"/>
    </source>
</evidence>
<feature type="active site" evidence="10">
    <location>
        <position position="254"/>
    </location>
</feature>
<dbReference type="GO" id="GO:0006508">
    <property type="term" value="P:proteolysis"/>
    <property type="evidence" value="ECO:0007669"/>
    <property type="project" value="UniProtKB-UniRule"/>
</dbReference>
<keyword evidence="3" id="KW-0997">Cell inner membrane</keyword>
<reference evidence="13" key="1">
    <citation type="submission" date="2021-07" db="EMBL/GenBank/DDBJ databases">
        <title>Characterization of Emerging Pathogens Carrying KPC-2 Gene in IncP-6 Plasmids Isolated from Urban Sewage in Argentina.</title>
        <authorList>
            <person name="Ghiglione B."/>
            <person name="Haim M.S."/>
            <person name="Dropa M."/>
        </authorList>
    </citation>
    <scope>NUCLEOTIDE SEQUENCE</scope>
    <source>
        <strain evidence="13">WW-19C</strain>
    </source>
</reference>
<dbReference type="InterPro" id="IPR035952">
    <property type="entry name" value="Rhomboid-like_sf"/>
</dbReference>
<dbReference type="InterPro" id="IPR022732">
    <property type="entry name" value="Peptidase_S54_GlpG_N"/>
</dbReference>
<feature type="transmembrane region" description="Helical" evidence="10">
    <location>
        <begin position="196"/>
        <end position="213"/>
    </location>
</feature>
<protein>
    <recommendedName>
        <fullName evidence="10">Rhomboid protease GlpG</fullName>
        <ecNumber evidence="10">3.4.21.105</ecNumber>
    </recommendedName>
    <alternativeName>
        <fullName evidence="10">Intramembrane serine protease</fullName>
    </alternativeName>
</protein>
<comment type="subcellular location">
    <subcellularLocation>
        <location evidence="10">Cell membrane</location>
        <topology evidence="10">Multi-pass membrane protein</topology>
    </subcellularLocation>
    <subcellularLocation>
        <location evidence="1">Membrane</location>
        <topology evidence="1">Multi-pass membrane protein</topology>
    </subcellularLocation>
</comment>
<dbReference type="EMBL" id="CP080107">
    <property type="protein sequence ID" value="QYD26592.1"/>
    <property type="molecule type" value="Genomic_DNA"/>
</dbReference>
<keyword evidence="6 10" id="KW-0378">Hydrolase</keyword>
<dbReference type="Proteomes" id="UP000826990">
    <property type="component" value="Chromosome"/>
</dbReference>
<dbReference type="Pfam" id="PF01694">
    <property type="entry name" value="Rhomboid"/>
    <property type="match status" value="1"/>
</dbReference>
<dbReference type="Gene3D" id="3.30.70.2350">
    <property type="match status" value="1"/>
</dbReference>
<dbReference type="HAMAP" id="MF_01594">
    <property type="entry name" value="Rhomboid_GlpG"/>
    <property type="match status" value="1"/>
</dbReference>
<dbReference type="EC" id="3.4.21.105" evidence="10"/>
<comment type="function">
    <text evidence="10">Rhomboid-type serine protease that catalyzes intramembrane proteolysis.</text>
</comment>
<name>A0AAQ0EVQ0_ENTAS</name>
<dbReference type="AlphaFoldDB" id="A0AAQ0EVQ0"/>